<keyword evidence="4" id="KW-0804">Transcription</keyword>
<evidence type="ECO:0000259" key="8">
    <source>
        <dbReference type="PROSITE" id="PS50066"/>
    </source>
</evidence>
<evidence type="ECO:0000256" key="6">
    <source>
        <dbReference type="ARBA" id="ARBA00025805"/>
    </source>
</evidence>
<feature type="compositionally biased region" description="Pro residues" evidence="7">
    <location>
        <begin position="180"/>
        <end position="189"/>
    </location>
</feature>
<dbReference type="OrthoDB" id="1898716at2759"/>
<evidence type="ECO:0000256" key="5">
    <source>
        <dbReference type="ARBA" id="ARBA00023242"/>
    </source>
</evidence>
<feature type="compositionally biased region" description="Low complexity" evidence="7">
    <location>
        <begin position="542"/>
        <end position="555"/>
    </location>
</feature>
<name>A0A319DXV4_ASPSB</name>
<comment type="subcellular location">
    <subcellularLocation>
        <location evidence="1">Nucleus</location>
    </subcellularLocation>
</comment>
<evidence type="ECO:0000256" key="1">
    <source>
        <dbReference type="ARBA" id="ARBA00004123"/>
    </source>
</evidence>
<feature type="compositionally biased region" description="Polar residues" evidence="7">
    <location>
        <begin position="150"/>
        <end position="159"/>
    </location>
</feature>
<dbReference type="Pfam" id="PF00319">
    <property type="entry name" value="SRF-TF"/>
    <property type="match status" value="1"/>
</dbReference>
<sequence length="640" mass="68450">MGRRKIEIKAIKDDRNRSVTFLKRKGGLFKKAHELAVLCSVDVAVIIFGHNKKLYEFSSCDMRETLARYQYFGPPHEHKGPEDFNGKRDDDDDEDETTPAPEDVHPTPPNPPMIPAHLPGHPGFQHVTHAPSASPPIGNGMPFDPRHGTPQPQGVSRPSSRNHLRRVSSNMGPQQHHHATPPPPPPPPQNGFTYIPNPSVYNPSAAHTMAQPPRPPQFAHYAPPGPHHAHAHAPPPPQHQPMPPQSMPPQSMPPQSMPPQSMPPQPMPPHAMAPQAMPPHHQPPPQHIPQHPPHALAQQPPPMAMTQPPHATIPQVAQAFLPEQGRNSMPPAFATEQQPPPPRTVSLPEGTAPAEAMPGPMKSEGTPSPPHQRSLSSKSRSIFTPIDDRGSVLARHFGVGPPTEAGENAVTKVEASLGPHEVKPTGLPAKPPPPRAVTEAPRPPPVVDLKPPARTNSGQFPPKRPQLKVQIPSENSDRGSATADSSSRDSAGNKTLTPAKANPDTGHSSVVLPPPSPSAGAILSAGAQGPPNPFARPPPPGAAAQSNNSYNNNSNIDTPISALPSRFVSDALLPSPSSFFPEWGFGRSGPDSNMLPSPLTFPTPALQNGPGFGREDEQEKKRKSPDSGPNAEGIMKKPKT</sequence>
<dbReference type="EMBL" id="KZ826401">
    <property type="protein sequence ID" value="PYI02060.1"/>
    <property type="molecule type" value="Genomic_DNA"/>
</dbReference>
<feature type="compositionally biased region" description="Pro residues" evidence="7">
    <location>
        <begin position="530"/>
        <end position="541"/>
    </location>
</feature>
<keyword evidence="5" id="KW-0539">Nucleus</keyword>
<dbReference type="SMART" id="SM00432">
    <property type="entry name" value="MADS"/>
    <property type="match status" value="1"/>
</dbReference>
<reference evidence="9 10" key="1">
    <citation type="submission" date="2018-02" db="EMBL/GenBank/DDBJ databases">
        <title>The genomes of Aspergillus section Nigri reveals drivers in fungal speciation.</title>
        <authorList>
            <consortium name="DOE Joint Genome Institute"/>
            <person name="Vesth T.C."/>
            <person name="Nybo J."/>
            <person name="Theobald S."/>
            <person name="Brandl J."/>
            <person name="Frisvad J.C."/>
            <person name="Nielsen K.F."/>
            <person name="Lyhne E.K."/>
            <person name="Kogle M.E."/>
            <person name="Kuo A."/>
            <person name="Riley R."/>
            <person name="Clum A."/>
            <person name="Nolan M."/>
            <person name="Lipzen A."/>
            <person name="Salamov A."/>
            <person name="Henrissat B."/>
            <person name="Wiebenga A."/>
            <person name="De vries R.P."/>
            <person name="Grigoriev I.V."/>
            <person name="Mortensen U.H."/>
            <person name="Andersen M.R."/>
            <person name="Baker S.E."/>
        </authorList>
    </citation>
    <scope>NUCLEOTIDE SEQUENCE [LARGE SCALE GENOMIC DNA]</scope>
    <source>
        <strain evidence="9 10">CBS 121057</strain>
    </source>
</reference>
<feature type="region of interest" description="Disordered" evidence="7">
    <location>
        <begin position="72"/>
        <end position="561"/>
    </location>
</feature>
<evidence type="ECO:0000256" key="2">
    <source>
        <dbReference type="ARBA" id="ARBA00023015"/>
    </source>
</evidence>
<feature type="compositionally biased region" description="Pro residues" evidence="7">
    <location>
        <begin position="233"/>
        <end position="292"/>
    </location>
</feature>
<dbReference type="PROSITE" id="PS50066">
    <property type="entry name" value="MADS_BOX_2"/>
    <property type="match status" value="1"/>
</dbReference>
<feature type="compositionally biased region" description="Low complexity" evidence="7">
    <location>
        <begin position="293"/>
        <end position="310"/>
    </location>
</feature>
<proteinExistence type="inferred from homology"/>
<feature type="compositionally biased region" description="Pro residues" evidence="7">
    <location>
        <begin position="429"/>
        <end position="446"/>
    </location>
</feature>
<dbReference type="PROSITE" id="PS00350">
    <property type="entry name" value="MADS_BOX_1"/>
    <property type="match status" value="1"/>
</dbReference>
<dbReference type="AlphaFoldDB" id="A0A319DXV4"/>
<feature type="compositionally biased region" description="Low complexity" evidence="7">
    <location>
        <begin position="478"/>
        <end position="492"/>
    </location>
</feature>
<evidence type="ECO:0000313" key="9">
    <source>
        <dbReference type="EMBL" id="PYI02060.1"/>
    </source>
</evidence>
<dbReference type="InterPro" id="IPR036879">
    <property type="entry name" value="TF_MADSbox_sf"/>
</dbReference>
<feature type="domain" description="MADS-box" evidence="8">
    <location>
        <begin position="1"/>
        <end position="61"/>
    </location>
</feature>
<dbReference type="GO" id="GO:0046983">
    <property type="term" value="F:protein dimerization activity"/>
    <property type="evidence" value="ECO:0007669"/>
    <property type="project" value="InterPro"/>
</dbReference>
<dbReference type="Gene3D" id="3.40.1810.10">
    <property type="entry name" value="Transcription factor, MADS-box"/>
    <property type="match status" value="1"/>
</dbReference>
<keyword evidence="3" id="KW-0238">DNA-binding</keyword>
<dbReference type="GO" id="GO:0000977">
    <property type="term" value="F:RNA polymerase II transcription regulatory region sequence-specific DNA binding"/>
    <property type="evidence" value="ECO:0007669"/>
    <property type="project" value="InterPro"/>
</dbReference>
<dbReference type="VEuPathDB" id="FungiDB:BO78DRAFT_229154"/>
<dbReference type="GO" id="GO:0005634">
    <property type="term" value="C:nucleus"/>
    <property type="evidence" value="ECO:0007669"/>
    <property type="project" value="UniProtKB-SubCell"/>
</dbReference>
<dbReference type="SUPFAM" id="SSF55455">
    <property type="entry name" value="SRF-like"/>
    <property type="match status" value="1"/>
</dbReference>
<protein>
    <recommendedName>
        <fullName evidence="8">MADS-box domain-containing protein</fullName>
    </recommendedName>
</protein>
<evidence type="ECO:0000256" key="7">
    <source>
        <dbReference type="SAM" id="MobiDB-lite"/>
    </source>
</evidence>
<comment type="similarity">
    <text evidence="6">Belongs to the MEF2 family.</text>
</comment>
<dbReference type="GO" id="GO:0033554">
    <property type="term" value="P:cellular response to stress"/>
    <property type="evidence" value="ECO:0007669"/>
    <property type="project" value="UniProtKB-ARBA"/>
</dbReference>
<evidence type="ECO:0000313" key="10">
    <source>
        <dbReference type="Proteomes" id="UP000248423"/>
    </source>
</evidence>
<dbReference type="InterPro" id="IPR033896">
    <property type="entry name" value="MEF2-like_N"/>
</dbReference>
<dbReference type="PRINTS" id="PR00404">
    <property type="entry name" value="MADSDOMAIN"/>
</dbReference>
<organism evidence="9 10">
    <name type="scientific">Aspergillus sclerotiicarbonarius (strain CBS 121057 / IBT 28362)</name>
    <dbReference type="NCBI Taxonomy" id="1448318"/>
    <lineage>
        <taxon>Eukaryota</taxon>
        <taxon>Fungi</taxon>
        <taxon>Dikarya</taxon>
        <taxon>Ascomycota</taxon>
        <taxon>Pezizomycotina</taxon>
        <taxon>Eurotiomycetes</taxon>
        <taxon>Eurotiomycetidae</taxon>
        <taxon>Eurotiales</taxon>
        <taxon>Aspergillaceae</taxon>
        <taxon>Aspergillus</taxon>
        <taxon>Aspergillus subgen. Circumdati</taxon>
    </lineage>
</organism>
<dbReference type="InterPro" id="IPR002100">
    <property type="entry name" value="TF_MADSbox"/>
</dbReference>
<keyword evidence="2" id="KW-0805">Transcription regulation</keyword>
<evidence type="ECO:0000256" key="4">
    <source>
        <dbReference type="ARBA" id="ARBA00023163"/>
    </source>
</evidence>
<dbReference type="GO" id="GO:0008301">
    <property type="term" value="F:DNA binding, bending"/>
    <property type="evidence" value="ECO:0007669"/>
    <property type="project" value="UniProtKB-ARBA"/>
</dbReference>
<dbReference type="CDD" id="cd00265">
    <property type="entry name" value="MADS_MEF2_like"/>
    <property type="match status" value="1"/>
</dbReference>
<dbReference type="PANTHER" id="PTHR48019">
    <property type="entry name" value="SERUM RESPONSE FACTOR HOMOLOG"/>
    <property type="match status" value="1"/>
</dbReference>
<feature type="compositionally biased region" description="Polar residues" evidence="7">
    <location>
        <begin position="371"/>
        <end position="382"/>
    </location>
</feature>
<feature type="region of interest" description="Disordered" evidence="7">
    <location>
        <begin position="578"/>
        <end position="640"/>
    </location>
</feature>
<dbReference type="FunFam" id="3.40.1810.10:FF:000013">
    <property type="entry name" value="Transcription factor, MADS-box"/>
    <property type="match status" value="1"/>
</dbReference>
<accession>A0A319DXV4</accession>
<gene>
    <name evidence="9" type="ORF">BO78DRAFT_229154</name>
</gene>
<dbReference type="InterPro" id="IPR050142">
    <property type="entry name" value="MADS-box/MEF2_TF"/>
</dbReference>
<keyword evidence="10" id="KW-1185">Reference proteome</keyword>
<dbReference type="GO" id="GO:0045944">
    <property type="term" value="P:positive regulation of transcription by RNA polymerase II"/>
    <property type="evidence" value="ECO:0007669"/>
    <property type="project" value="InterPro"/>
</dbReference>
<dbReference type="Proteomes" id="UP000248423">
    <property type="component" value="Unassembled WGS sequence"/>
</dbReference>
<dbReference type="STRING" id="1448318.A0A319DXV4"/>
<evidence type="ECO:0000256" key="3">
    <source>
        <dbReference type="ARBA" id="ARBA00023125"/>
    </source>
</evidence>
<feature type="compositionally biased region" description="Basic and acidic residues" evidence="7">
    <location>
        <begin position="75"/>
        <end position="89"/>
    </location>
</feature>